<dbReference type="InterPro" id="IPR029062">
    <property type="entry name" value="Class_I_gatase-like"/>
</dbReference>
<dbReference type="RefSeq" id="WP_036780256.1">
    <property type="nucleotide sequence ID" value="NZ_AVBG01000002.1"/>
</dbReference>
<evidence type="ECO:0000259" key="4">
    <source>
        <dbReference type="Pfam" id="PF01965"/>
    </source>
</evidence>
<comment type="similarity">
    <text evidence="3">Belongs to the peptidase C56 family. HSP31-like subfamily.</text>
</comment>
<evidence type="ECO:0000256" key="3">
    <source>
        <dbReference type="ARBA" id="ARBA00038493"/>
    </source>
</evidence>
<keyword evidence="1" id="KW-0346">Stress response</keyword>
<dbReference type="Gene3D" id="3.40.50.880">
    <property type="match status" value="1"/>
</dbReference>
<evidence type="ECO:0000256" key="1">
    <source>
        <dbReference type="ARBA" id="ARBA00023016"/>
    </source>
</evidence>
<gene>
    <name evidence="5" type="ORF">N780_14380</name>
</gene>
<dbReference type="PANTHER" id="PTHR48094">
    <property type="entry name" value="PROTEIN/NUCLEIC ACID DEGLYCASE DJ-1-RELATED"/>
    <property type="match status" value="1"/>
</dbReference>
<dbReference type="STRING" id="1385513.N780_14380"/>
<dbReference type="OrthoDB" id="9792284at2"/>
<comment type="caution">
    <text evidence="5">The sequence shown here is derived from an EMBL/GenBank/DDBJ whole genome shotgun (WGS) entry which is preliminary data.</text>
</comment>
<dbReference type="CDD" id="cd03141">
    <property type="entry name" value="GATase1_Hsp31_like"/>
    <property type="match status" value="1"/>
</dbReference>
<sequence length="223" mass="24496">MSNKKVLMVVTNHTKITDDHKTGLWLEEYAVPYNAFKEAGYDVKVTSIQGGEVPLDPNSIPEEEVSEWAEAQEQLKDTAQLSKEDANGFIGIFLPGGHGTMFDFPQNETLQYVLQQHAEQGNVIGSVCHGPSGLVNATYENGQPIVKGKKVTGFTDSEEIGMNLDQHMPFMLETELRNKGANFSKGEDWSVHAVRDGNLVTGQNPMSSESAAEKMVEALNEHS</sequence>
<dbReference type="GO" id="GO:0005737">
    <property type="term" value="C:cytoplasm"/>
    <property type="evidence" value="ECO:0007669"/>
    <property type="project" value="TreeGrafter"/>
</dbReference>
<protein>
    <submittedName>
        <fullName evidence="5">NonF</fullName>
    </submittedName>
</protein>
<organism evidence="5 6">
    <name type="scientific">Pontibacillus chungwhensis BH030062</name>
    <dbReference type="NCBI Taxonomy" id="1385513"/>
    <lineage>
        <taxon>Bacteria</taxon>
        <taxon>Bacillati</taxon>
        <taxon>Bacillota</taxon>
        <taxon>Bacilli</taxon>
        <taxon>Bacillales</taxon>
        <taxon>Bacillaceae</taxon>
        <taxon>Pontibacillus</taxon>
    </lineage>
</organism>
<reference evidence="5 6" key="1">
    <citation type="submission" date="2013-08" db="EMBL/GenBank/DDBJ databases">
        <title>Genome of Pontibacillus chungwhensis.</title>
        <authorList>
            <person name="Wang Q."/>
            <person name="Wang G."/>
        </authorList>
    </citation>
    <scope>NUCLEOTIDE SEQUENCE [LARGE SCALE GENOMIC DNA]</scope>
    <source>
        <strain evidence="5 6">BH030062</strain>
    </source>
</reference>
<dbReference type="InterPro" id="IPR002818">
    <property type="entry name" value="DJ-1/PfpI"/>
</dbReference>
<evidence type="ECO:0000313" key="6">
    <source>
        <dbReference type="Proteomes" id="UP000030153"/>
    </source>
</evidence>
<dbReference type="AlphaFoldDB" id="A0A0A2V0L2"/>
<dbReference type="GO" id="GO:0019243">
    <property type="term" value="P:methylglyoxal catabolic process to D-lactate via S-lactoyl-glutathione"/>
    <property type="evidence" value="ECO:0007669"/>
    <property type="project" value="TreeGrafter"/>
</dbReference>
<evidence type="ECO:0000256" key="2">
    <source>
        <dbReference type="ARBA" id="ARBA00023239"/>
    </source>
</evidence>
<keyword evidence="6" id="KW-1185">Reference proteome</keyword>
<accession>A0A0A2V0L2</accession>
<dbReference type="GO" id="GO:0019172">
    <property type="term" value="F:glyoxalase III activity"/>
    <property type="evidence" value="ECO:0007669"/>
    <property type="project" value="TreeGrafter"/>
</dbReference>
<dbReference type="Pfam" id="PF01965">
    <property type="entry name" value="DJ-1_PfpI"/>
    <property type="match status" value="1"/>
</dbReference>
<dbReference type="SUPFAM" id="SSF52317">
    <property type="entry name" value="Class I glutamine amidotransferase-like"/>
    <property type="match status" value="1"/>
</dbReference>
<evidence type="ECO:0000313" key="5">
    <source>
        <dbReference type="EMBL" id="KGP92568.1"/>
    </source>
</evidence>
<dbReference type="Proteomes" id="UP000030153">
    <property type="component" value="Unassembled WGS sequence"/>
</dbReference>
<name>A0A0A2V0L2_9BACI</name>
<dbReference type="InterPro" id="IPR050325">
    <property type="entry name" value="Prot/Nucl_acid_deglycase"/>
</dbReference>
<keyword evidence="2" id="KW-0456">Lyase</keyword>
<proteinExistence type="inferred from homology"/>
<dbReference type="eggNOG" id="COG0693">
    <property type="taxonomic scope" value="Bacteria"/>
</dbReference>
<dbReference type="PANTHER" id="PTHR48094:SF11">
    <property type="entry name" value="GLUTATHIONE-INDEPENDENT GLYOXALASE HSP31-RELATED"/>
    <property type="match status" value="1"/>
</dbReference>
<feature type="domain" description="DJ-1/PfpI" evidence="4">
    <location>
        <begin position="28"/>
        <end position="217"/>
    </location>
</feature>
<dbReference type="EMBL" id="AVBG01000002">
    <property type="protein sequence ID" value="KGP92568.1"/>
    <property type="molecule type" value="Genomic_DNA"/>
</dbReference>